<evidence type="ECO:0000256" key="1">
    <source>
        <dbReference type="SAM" id="Phobius"/>
    </source>
</evidence>
<keyword evidence="3" id="KW-1185">Reference proteome</keyword>
<sequence>MYSYLRPLTVLTLPLLLRSPSFLLFILCGLFRGIYGLVFLGYLLSQSPPARKPLLQVRKPNLHSDSGQDLNSCSWRPLGPKRTNGSTVPRRPQVHLYTNLLLDHLLQFAVRRMT</sequence>
<dbReference type="AlphaFoldDB" id="A0A5B7HUJ0"/>
<dbReference type="Proteomes" id="UP000324222">
    <property type="component" value="Unassembled WGS sequence"/>
</dbReference>
<evidence type="ECO:0000313" key="3">
    <source>
        <dbReference type="Proteomes" id="UP000324222"/>
    </source>
</evidence>
<reference evidence="2 3" key="1">
    <citation type="submission" date="2019-05" db="EMBL/GenBank/DDBJ databases">
        <title>Another draft genome of Portunus trituberculatus and its Hox gene families provides insights of decapod evolution.</title>
        <authorList>
            <person name="Jeong J.-H."/>
            <person name="Song I."/>
            <person name="Kim S."/>
            <person name="Choi T."/>
            <person name="Kim D."/>
            <person name="Ryu S."/>
            <person name="Kim W."/>
        </authorList>
    </citation>
    <scope>NUCLEOTIDE SEQUENCE [LARGE SCALE GENOMIC DNA]</scope>
    <source>
        <tissue evidence="2">Muscle</tissue>
    </source>
</reference>
<evidence type="ECO:0000313" key="2">
    <source>
        <dbReference type="EMBL" id="MPC72094.1"/>
    </source>
</evidence>
<comment type="caution">
    <text evidence="2">The sequence shown here is derived from an EMBL/GenBank/DDBJ whole genome shotgun (WGS) entry which is preliminary data.</text>
</comment>
<protein>
    <submittedName>
        <fullName evidence="2">Uncharacterized protein</fullName>
    </submittedName>
</protein>
<keyword evidence="1" id="KW-0472">Membrane</keyword>
<gene>
    <name evidence="2" type="ORF">E2C01_066387</name>
</gene>
<name>A0A5B7HUJ0_PORTR</name>
<feature type="transmembrane region" description="Helical" evidence="1">
    <location>
        <begin position="20"/>
        <end position="44"/>
    </location>
</feature>
<keyword evidence="1" id="KW-0812">Transmembrane</keyword>
<proteinExistence type="predicted"/>
<accession>A0A5B7HUJ0</accession>
<keyword evidence="1" id="KW-1133">Transmembrane helix</keyword>
<organism evidence="2 3">
    <name type="scientific">Portunus trituberculatus</name>
    <name type="common">Swimming crab</name>
    <name type="synonym">Neptunus trituberculatus</name>
    <dbReference type="NCBI Taxonomy" id="210409"/>
    <lineage>
        <taxon>Eukaryota</taxon>
        <taxon>Metazoa</taxon>
        <taxon>Ecdysozoa</taxon>
        <taxon>Arthropoda</taxon>
        <taxon>Crustacea</taxon>
        <taxon>Multicrustacea</taxon>
        <taxon>Malacostraca</taxon>
        <taxon>Eumalacostraca</taxon>
        <taxon>Eucarida</taxon>
        <taxon>Decapoda</taxon>
        <taxon>Pleocyemata</taxon>
        <taxon>Brachyura</taxon>
        <taxon>Eubrachyura</taxon>
        <taxon>Portunoidea</taxon>
        <taxon>Portunidae</taxon>
        <taxon>Portuninae</taxon>
        <taxon>Portunus</taxon>
    </lineage>
</organism>
<dbReference type="EMBL" id="VSRR010034130">
    <property type="protein sequence ID" value="MPC72094.1"/>
    <property type="molecule type" value="Genomic_DNA"/>
</dbReference>